<dbReference type="Proteomes" id="UP000000653">
    <property type="component" value="Chromosome"/>
</dbReference>
<reference evidence="2 3" key="1">
    <citation type="journal article" date="2006" name="Genome Biol.">
        <title>Genomic analysis reveals that Pseudomonas aeruginosa virulence is combinatorial.</title>
        <authorList>
            <person name="Lee D.G."/>
            <person name="Urbach J.M."/>
            <person name="Wu G."/>
            <person name="Liberati N.T."/>
            <person name="Feinbaum R.L."/>
            <person name="Miyata S."/>
            <person name="Diggins L.T."/>
            <person name="He J."/>
            <person name="Saucier M."/>
            <person name="Deziel E."/>
            <person name="Friedman L."/>
            <person name="Li L."/>
            <person name="Grills G."/>
            <person name="Montgomery K."/>
            <person name="Kucherlapati R."/>
            <person name="Rahme L.G."/>
            <person name="Ausubel F.M."/>
        </authorList>
    </citation>
    <scope>NUCLEOTIDE SEQUENCE [LARGE SCALE GENOMIC DNA]</scope>
    <source>
        <strain evidence="2 3">UCBPP-PA14</strain>
    </source>
</reference>
<dbReference type="KEGG" id="pau:PA14_50620"/>
<dbReference type="PANTHER" id="PTHR36849">
    <property type="entry name" value="CYTOPLASMIC PROTEIN-RELATED"/>
    <property type="match status" value="1"/>
</dbReference>
<dbReference type="PANTHER" id="PTHR36849:SF1">
    <property type="entry name" value="CYTOPLASMIC PROTEIN"/>
    <property type="match status" value="1"/>
</dbReference>
<evidence type="ECO:0000313" key="3">
    <source>
        <dbReference type="Proteomes" id="UP000000653"/>
    </source>
</evidence>
<dbReference type="EMBL" id="CP000438">
    <property type="protein sequence ID" value="ABJ10230.1"/>
    <property type="molecule type" value="Genomic_DNA"/>
</dbReference>
<dbReference type="HOGENOM" id="CLU_137928_0_1_6"/>
<organism evidence="2 3">
    <name type="scientific">Pseudomonas aeruginosa (strain UCBPP-PA14)</name>
    <dbReference type="NCBI Taxonomy" id="208963"/>
    <lineage>
        <taxon>Bacteria</taxon>
        <taxon>Pseudomonadati</taxon>
        <taxon>Pseudomonadota</taxon>
        <taxon>Gammaproteobacteria</taxon>
        <taxon>Pseudomonadales</taxon>
        <taxon>Pseudomonadaceae</taxon>
        <taxon>Pseudomonas</taxon>
    </lineage>
</organism>
<feature type="region of interest" description="Disordered" evidence="1">
    <location>
        <begin position="1"/>
        <end position="25"/>
    </location>
</feature>
<evidence type="ECO:0000256" key="1">
    <source>
        <dbReference type="SAM" id="MobiDB-lite"/>
    </source>
</evidence>
<evidence type="ECO:0000313" key="2">
    <source>
        <dbReference type="EMBL" id="ABJ10230.1"/>
    </source>
</evidence>
<name>A0A0H2Z7U4_PSEAB</name>
<dbReference type="AlphaFoldDB" id="A0A0H2Z7U4"/>
<gene>
    <name evidence="2" type="ordered locus">PA14_50620</name>
</gene>
<dbReference type="Pfam" id="PF22752">
    <property type="entry name" value="DUF488-N3i"/>
    <property type="match status" value="1"/>
</dbReference>
<feature type="compositionally biased region" description="Low complexity" evidence="1">
    <location>
        <begin position="8"/>
        <end position="23"/>
    </location>
</feature>
<dbReference type="InterPro" id="IPR052552">
    <property type="entry name" value="YeaO-like"/>
</dbReference>
<dbReference type="BioCyc" id="PAER208963:G1G74-4249-MONOMER"/>
<protein>
    <recommendedName>
        <fullName evidence="4">DUF488 domain-containing protein</fullName>
    </recommendedName>
</protein>
<proteinExistence type="predicted"/>
<evidence type="ECO:0008006" key="4">
    <source>
        <dbReference type="Google" id="ProtNLM"/>
    </source>
</evidence>
<accession>A0A0H2Z7U4</accession>
<sequence length="157" mass="17938">MRPRYRASGPSSSPDRTSSQPGSRSMIQCKRVYEPASPADGRRVLVDRLWPRGICKEALAMDDWLKDVAPSNEVRKQFCHDPALFDSFREHYRAELQAHPEHWWGLLDCAREGTLTLLYGAHDQQHNNAVVLAEFLEEELDRQQPGSSPTCYADRLS</sequence>